<accession>A0A0P7B0P6</accession>
<keyword evidence="2" id="KW-1185">Reference proteome</keyword>
<evidence type="ECO:0000313" key="1">
    <source>
        <dbReference type="EMBL" id="KPM32505.1"/>
    </source>
</evidence>
<evidence type="ECO:0000313" key="2">
    <source>
        <dbReference type="Proteomes" id="UP000050280"/>
    </source>
</evidence>
<proteinExistence type="predicted"/>
<dbReference type="AlphaFoldDB" id="A0A0P7B0P6"/>
<dbReference type="EMBL" id="LDJX01000002">
    <property type="protein sequence ID" value="KPM32505.1"/>
    <property type="molecule type" value="Genomic_DNA"/>
</dbReference>
<dbReference type="STRING" id="1300341.I595_923"/>
<organism evidence="1 2">
    <name type="scientific">Croceitalea dokdonensis DOKDO 023</name>
    <dbReference type="NCBI Taxonomy" id="1300341"/>
    <lineage>
        <taxon>Bacteria</taxon>
        <taxon>Pseudomonadati</taxon>
        <taxon>Bacteroidota</taxon>
        <taxon>Flavobacteriia</taxon>
        <taxon>Flavobacteriales</taxon>
        <taxon>Flavobacteriaceae</taxon>
        <taxon>Croceitalea</taxon>
    </lineage>
</organism>
<name>A0A0P7B0P6_9FLAO</name>
<protein>
    <submittedName>
        <fullName evidence="1">Uncharacterized protein</fullName>
    </submittedName>
</protein>
<sequence>MGALKKEERAKVNFRAQCPWFSCGVDKHSRLGKLAYLWFN</sequence>
<dbReference type="Proteomes" id="UP000050280">
    <property type="component" value="Unassembled WGS sequence"/>
</dbReference>
<reference evidence="1 2" key="1">
    <citation type="submission" date="2015-09" db="EMBL/GenBank/DDBJ databases">
        <title>Genome sequence of the marine flavobacterium Croceitalea dokdonensis DOKDO 023 that contains proton- and sodium-pumping rhodopsins.</title>
        <authorList>
            <person name="Kwon S.-K."/>
            <person name="Lee H.K."/>
            <person name="Kwak M.-J."/>
            <person name="Kim J.F."/>
        </authorList>
    </citation>
    <scope>NUCLEOTIDE SEQUENCE [LARGE SCALE GENOMIC DNA]</scope>
    <source>
        <strain evidence="1 2">DOKDO 023</strain>
    </source>
</reference>
<gene>
    <name evidence="1" type="ORF">I595_923</name>
</gene>
<comment type="caution">
    <text evidence="1">The sequence shown here is derived from an EMBL/GenBank/DDBJ whole genome shotgun (WGS) entry which is preliminary data.</text>
</comment>